<dbReference type="AlphaFoldDB" id="A0A512MAF0"/>
<dbReference type="Proteomes" id="UP000321577">
    <property type="component" value="Unassembled WGS sequence"/>
</dbReference>
<dbReference type="EMBL" id="BKAG01000020">
    <property type="protein sequence ID" value="GEP43710.1"/>
    <property type="molecule type" value="Genomic_DNA"/>
</dbReference>
<sequence length="110" mass="12126">MPEDSQNSKPNGAAQPSPEELIARMDALLAKGREAMDRVDQFYTETGLVQGIGAKTLLGDEVPEEDRVIFARLLTELEIMEQRIAQIETAITPVARVSVSARAVGNRYRI</sequence>
<dbReference type="OrthoDB" id="9929153at2"/>
<organism evidence="2 3">
    <name type="scientific">Brevifollis gellanilyticus</name>
    <dbReference type="NCBI Taxonomy" id="748831"/>
    <lineage>
        <taxon>Bacteria</taxon>
        <taxon>Pseudomonadati</taxon>
        <taxon>Verrucomicrobiota</taxon>
        <taxon>Verrucomicrobiia</taxon>
        <taxon>Verrucomicrobiales</taxon>
        <taxon>Verrucomicrobiaceae</taxon>
    </lineage>
</organism>
<feature type="region of interest" description="Disordered" evidence="1">
    <location>
        <begin position="1"/>
        <end position="20"/>
    </location>
</feature>
<gene>
    <name evidence="2" type="ORF">BGE01nite_30010</name>
</gene>
<name>A0A512MAF0_9BACT</name>
<feature type="compositionally biased region" description="Polar residues" evidence="1">
    <location>
        <begin position="1"/>
        <end position="10"/>
    </location>
</feature>
<proteinExistence type="predicted"/>
<accession>A0A512MAF0</accession>
<evidence type="ECO:0000313" key="3">
    <source>
        <dbReference type="Proteomes" id="UP000321577"/>
    </source>
</evidence>
<evidence type="ECO:0000313" key="2">
    <source>
        <dbReference type="EMBL" id="GEP43710.1"/>
    </source>
</evidence>
<comment type="caution">
    <text evidence="2">The sequence shown here is derived from an EMBL/GenBank/DDBJ whole genome shotgun (WGS) entry which is preliminary data.</text>
</comment>
<dbReference type="RefSeq" id="WP_146851283.1">
    <property type="nucleotide sequence ID" value="NZ_BKAG01000020.1"/>
</dbReference>
<keyword evidence="3" id="KW-1185">Reference proteome</keyword>
<protein>
    <submittedName>
        <fullName evidence="2">Uncharacterized protein</fullName>
    </submittedName>
</protein>
<evidence type="ECO:0000256" key="1">
    <source>
        <dbReference type="SAM" id="MobiDB-lite"/>
    </source>
</evidence>
<reference evidence="2 3" key="1">
    <citation type="submission" date="2019-07" db="EMBL/GenBank/DDBJ databases">
        <title>Whole genome shotgun sequence of Brevifollis gellanilyticus NBRC 108608.</title>
        <authorList>
            <person name="Hosoyama A."/>
            <person name="Uohara A."/>
            <person name="Ohji S."/>
            <person name="Ichikawa N."/>
        </authorList>
    </citation>
    <scope>NUCLEOTIDE SEQUENCE [LARGE SCALE GENOMIC DNA]</scope>
    <source>
        <strain evidence="2 3">NBRC 108608</strain>
    </source>
</reference>